<feature type="region of interest" description="Disordered" evidence="9">
    <location>
        <begin position="1"/>
        <end position="101"/>
    </location>
</feature>
<evidence type="ECO:0000256" key="1">
    <source>
        <dbReference type="ARBA" id="ARBA00004604"/>
    </source>
</evidence>
<reference evidence="12" key="1">
    <citation type="journal article" date="2014" name="Genome Announc.">
        <title>Genome sequence and annotation of Acremonium chrysogenum, producer of the beta-lactam antibiotic cephalosporin C.</title>
        <authorList>
            <person name="Terfehr D."/>
            <person name="Dahlmann T.A."/>
            <person name="Specht T."/>
            <person name="Zadra I."/>
            <person name="Kuernsteiner H."/>
            <person name="Kueck U."/>
        </authorList>
    </citation>
    <scope>NUCLEOTIDE SEQUENCE [LARGE SCALE GENOMIC DNA]</scope>
    <source>
        <strain evidence="12">ATCC 11550 / CBS 779.69 / DSM 880 / IAM 14645 / JCM 23072 / IMI 49137</strain>
    </source>
</reference>
<dbReference type="InterPro" id="IPR039119">
    <property type="entry name" value="ABT1/Esf2"/>
</dbReference>
<feature type="region of interest" description="Disordered" evidence="9">
    <location>
        <begin position="265"/>
        <end position="319"/>
    </location>
</feature>
<dbReference type="InterPro" id="IPR034353">
    <property type="entry name" value="ABT1/ESF2_RRM"/>
</dbReference>
<dbReference type="GO" id="GO:0034462">
    <property type="term" value="P:small-subunit processome assembly"/>
    <property type="evidence" value="ECO:0007669"/>
    <property type="project" value="EnsemblFungi"/>
</dbReference>
<comment type="function">
    <text evidence="7">Involved in the small subunit (SSU) processome assembly and function, and in the 18S rRNA synthesis. Required for the early cleavages at sites A0, A1 and A2.</text>
</comment>
<dbReference type="PANTHER" id="PTHR12311:SF7">
    <property type="entry name" value="ACTIVATOR OF BASAL TRANSCRIPTION 1"/>
    <property type="match status" value="1"/>
</dbReference>
<dbReference type="SMART" id="SM00360">
    <property type="entry name" value="RRM"/>
    <property type="match status" value="1"/>
</dbReference>
<feature type="compositionally biased region" description="Basic residues" evidence="9">
    <location>
        <begin position="83"/>
        <end position="94"/>
    </location>
</feature>
<feature type="compositionally biased region" description="Acidic residues" evidence="9">
    <location>
        <begin position="11"/>
        <end position="27"/>
    </location>
</feature>
<gene>
    <name evidence="11" type="ORF">ACRE_070850</name>
</gene>
<keyword evidence="6" id="KW-0539">Nucleus</keyword>
<sequence length="319" mass="36467">MSLHKKNEFLDVPDSDEEDAQGYDSDDDLKKGGRVAKRRKIDESDDDEAVSDAEREDGDDASGDEDEAEKGEDGTTSDETSKSKPKKAKKKKLRTGKELPEVSSGLKKNLIQTEEAIRKSGVVYISRIPPYMKPQKLRSLLEPYGKINRTFLAPEDPAAHARRVRSGGNKKRLFTEGWVEFVRKKDAKAVCELLNTRIIGGKKGNYYHDDIWNLMYLKGFKWHHLTEQIAAENAERETRMRAEISKSTKENKEFVKNVERAKMLDGMQSKAKKRKAEPVVDQSEKKGPRSFKQIPLAKKNRDDEEQQPERVTRVLSKIF</sequence>
<evidence type="ECO:0000256" key="4">
    <source>
        <dbReference type="ARBA" id="ARBA00022552"/>
    </source>
</evidence>
<dbReference type="GO" id="GO:0003723">
    <property type="term" value="F:RNA binding"/>
    <property type="evidence" value="ECO:0007669"/>
    <property type="project" value="UniProtKB-KW"/>
</dbReference>
<dbReference type="InterPro" id="IPR035979">
    <property type="entry name" value="RBD_domain_sf"/>
</dbReference>
<dbReference type="Pfam" id="PF00076">
    <property type="entry name" value="RRM_1"/>
    <property type="match status" value="1"/>
</dbReference>
<evidence type="ECO:0000256" key="8">
    <source>
        <dbReference type="ARBA" id="ARBA00032634"/>
    </source>
</evidence>
<dbReference type="CDD" id="cd12263">
    <property type="entry name" value="RRM_ABT1_like"/>
    <property type="match status" value="1"/>
</dbReference>
<dbReference type="GO" id="GO:0000480">
    <property type="term" value="P:endonucleolytic cleavage in 5'-ETS of tricistronic rRNA transcript (SSU-rRNA, 5.8S rRNA, LSU-rRNA)"/>
    <property type="evidence" value="ECO:0007669"/>
    <property type="project" value="EnsemblFungi"/>
</dbReference>
<evidence type="ECO:0000256" key="5">
    <source>
        <dbReference type="ARBA" id="ARBA00022884"/>
    </source>
</evidence>
<evidence type="ECO:0000259" key="10">
    <source>
        <dbReference type="SMART" id="SM00360"/>
    </source>
</evidence>
<feature type="compositionally biased region" description="Acidic residues" evidence="9">
    <location>
        <begin position="43"/>
        <end position="70"/>
    </location>
</feature>
<dbReference type="AlphaFoldDB" id="A0A086SYL2"/>
<evidence type="ECO:0000256" key="7">
    <source>
        <dbReference type="ARBA" id="ARBA00025024"/>
    </source>
</evidence>
<protein>
    <recommendedName>
        <fullName evidence="8">18S rRNA factor 2</fullName>
    </recommendedName>
</protein>
<evidence type="ECO:0000256" key="9">
    <source>
        <dbReference type="SAM" id="MobiDB-lite"/>
    </source>
</evidence>
<dbReference type="OrthoDB" id="287393at2759"/>
<dbReference type="Gene3D" id="3.30.70.330">
    <property type="match status" value="1"/>
</dbReference>
<dbReference type="GO" id="GO:0000447">
    <property type="term" value="P:endonucleolytic cleavage in ITS1 to separate SSU-rRNA from 5.8S rRNA and LSU-rRNA from tricistronic rRNA transcript (SSU-rRNA, 5.8S rRNA, LSU-rRNA)"/>
    <property type="evidence" value="ECO:0007669"/>
    <property type="project" value="EnsemblFungi"/>
</dbReference>
<evidence type="ECO:0000256" key="6">
    <source>
        <dbReference type="ARBA" id="ARBA00023242"/>
    </source>
</evidence>
<dbReference type="Proteomes" id="UP000029964">
    <property type="component" value="Unassembled WGS sequence"/>
</dbReference>
<name>A0A086SYL2_HAPC1</name>
<dbReference type="GO" id="GO:0032040">
    <property type="term" value="C:small-subunit processome"/>
    <property type="evidence" value="ECO:0007669"/>
    <property type="project" value="EnsemblFungi"/>
</dbReference>
<dbReference type="EMBL" id="JPKY01000101">
    <property type="protein sequence ID" value="KFH42194.1"/>
    <property type="molecule type" value="Genomic_DNA"/>
</dbReference>
<dbReference type="HOGENOM" id="CLU_054086_0_1_1"/>
<keyword evidence="12" id="KW-1185">Reference proteome</keyword>
<dbReference type="STRING" id="857340.A0A086SYL2"/>
<dbReference type="PANTHER" id="PTHR12311">
    <property type="entry name" value="ACTIVATOR OF BASAL TRANSCRIPTION 1"/>
    <property type="match status" value="1"/>
</dbReference>
<dbReference type="GO" id="GO:0001671">
    <property type="term" value="F:ATPase activator activity"/>
    <property type="evidence" value="ECO:0007669"/>
    <property type="project" value="EnsemblFungi"/>
</dbReference>
<dbReference type="InterPro" id="IPR012677">
    <property type="entry name" value="Nucleotide-bd_a/b_plait_sf"/>
</dbReference>
<accession>A0A086SYL2</accession>
<evidence type="ECO:0000256" key="2">
    <source>
        <dbReference type="ARBA" id="ARBA00005819"/>
    </source>
</evidence>
<comment type="subcellular location">
    <subcellularLocation>
        <location evidence="1">Nucleus</location>
        <location evidence="1">Nucleolus</location>
    </subcellularLocation>
</comment>
<dbReference type="InterPro" id="IPR000504">
    <property type="entry name" value="RRM_dom"/>
</dbReference>
<feature type="compositionally biased region" description="Basic and acidic residues" evidence="9">
    <location>
        <begin position="299"/>
        <end position="312"/>
    </location>
</feature>
<dbReference type="SUPFAM" id="SSF54928">
    <property type="entry name" value="RNA-binding domain, RBD"/>
    <property type="match status" value="1"/>
</dbReference>
<feature type="domain" description="RRM" evidence="10">
    <location>
        <begin position="122"/>
        <end position="207"/>
    </location>
</feature>
<evidence type="ECO:0000313" key="11">
    <source>
        <dbReference type="EMBL" id="KFH42194.1"/>
    </source>
</evidence>
<organism evidence="11 12">
    <name type="scientific">Hapsidospora chrysogenum (strain ATCC 11550 / CBS 779.69 / DSM 880 / IAM 14645 / JCM 23072 / IMI 49137)</name>
    <name type="common">Acremonium chrysogenum</name>
    <dbReference type="NCBI Taxonomy" id="857340"/>
    <lineage>
        <taxon>Eukaryota</taxon>
        <taxon>Fungi</taxon>
        <taxon>Dikarya</taxon>
        <taxon>Ascomycota</taxon>
        <taxon>Pezizomycotina</taxon>
        <taxon>Sordariomycetes</taxon>
        <taxon>Hypocreomycetidae</taxon>
        <taxon>Hypocreales</taxon>
        <taxon>Bionectriaceae</taxon>
        <taxon>Hapsidospora</taxon>
    </lineage>
</organism>
<keyword evidence="4" id="KW-0698">rRNA processing</keyword>
<dbReference type="FunFam" id="3.30.70.330:FF:001147">
    <property type="entry name" value="Pre-rRNA-processing protein esf-2"/>
    <property type="match status" value="1"/>
</dbReference>
<comment type="similarity">
    <text evidence="2">Belongs to the ESF2/ABP1 family.</text>
</comment>
<proteinExistence type="inferred from homology"/>
<dbReference type="GO" id="GO:0000472">
    <property type="term" value="P:endonucleolytic cleavage to generate mature 5'-end of SSU-rRNA from (SSU-rRNA, 5.8S rRNA, LSU-rRNA)"/>
    <property type="evidence" value="ECO:0007669"/>
    <property type="project" value="EnsemblFungi"/>
</dbReference>
<feature type="compositionally biased region" description="Basic and acidic residues" evidence="9">
    <location>
        <begin position="276"/>
        <end position="287"/>
    </location>
</feature>
<keyword evidence="5" id="KW-0694">RNA-binding</keyword>
<keyword evidence="3" id="KW-0690">Ribosome biogenesis</keyword>
<comment type="caution">
    <text evidence="11">The sequence shown here is derived from an EMBL/GenBank/DDBJ whole genome shotgun (WGS) entry which is preliminary data.</text>
</comment>
<evidence type="ECO:0000313" key="12">
    <source>
        <dbReference type="Proteomes" id="UP000029964"/>
    </source>
</evidence>
<evidence type="ECO:0000256" key="3">
    <source>
        <dbReference type="ARBA" id="ARBA00022517"/>
    </source>
</evidence>